<dbReference type="RefSeq" id="WP_064182184.1">
    <property type="nucleotide sequence ID" value="NZ_FLDK01000003.1"/>
</dbReference>
<dbReference type="AlphaFoldDB" id="A0AAX2B6A0"/>
<evidence type="ECO:0000313" key="2">
    <source>
        <dbReference type="Proteomes" id="UP000077826"/>
    </source>
</evidence>
<organism evidence="1 2">
    <name type="scientific">Klebsiella pneumoniae</name>
    <dbReference type="NCBI Taxonomy" id="573"/>
    <lineage>
        <taxon>Bacteria</taxon>
        <taxon>Pseudomonadati</taxon>
        <taxon>Pseudomonadota</taxon>
        <taxon>Gammaproteobacteria</taxon>
        <taxon>Enterobacterales</taxon>
        <taxon>Enterobacteriaceae</taxon>
        <taxon>Klebsiella/Raoultella group</taxon>
        <taxon>Klebsiella</taxon>
        <taxon>Klebsiella pneumoniae complex</taxon>
    </lineage>
</organism>
<dbReference type="EMBL" id="FLDK01000003">
    <property type="protein sequence ID" value="SAS86077.1"/>
    <property type="molecule type" value="Genomic_DNA"/>
</dbReference>
<reference evidence="1 2" key="1">
    <citation type="submission" date="2016-04" db="EMBL/GenBank/DDBJ databases">
        <authorList>
            <consortium name="Pathogen Informatics"/>
        </authorList>
    </citation>
    <scope>NUCLEOTIDE SEQUENCE [LARGE SCALE GENOMIC DNA]</scope>
    <source>
        <strain evidence="2">k480</strain>
    </source>
</reference>
<dbReference type="InterPro" id="IPR021352">
    <property type="entry name" value="DUF2971"/>
</dbReference>
<accession>A0AAX2B6A0</accession>
<dbReference type="Pfam" id="PF11185">
    <property type="entry name" value="DUF2971"/>
    <property type="match status" value="1"/>
</dbReference>
<evidence type="ECO:0000313" key="1">
    <source>
        <dbReference type="EMBL" id="SAS86077.1"/>
    </source>
</evidence>
<gene>
    <name evidence="1" type="ORF">SAMEA2273558_01458</name>
</gene>
<proteinExistence type="predicted"/>
<dbReference type="Proteomes" id="UP000077826">
    <property type="component" value="Unassembled WGS sequence"/>
</dbReference>
<sequence length="312" mass="36166">MQTPKKLFKYKKFNDDCMELIIDDYLYFANPAQFNDPLDCKVSILDDVNDEGFLRDTLSTLLQRNSEKKLKASAKNLRYKGPVTAEKISILSQSEAEKIISDIYSEFSFAQYDFNIQTINQVLTSAIGNIILSGYSRGVLSLSKKDTCPLMWAHYADNHKGLCLGYSIPENTDNKIRPVSYTSEFREIKISQIRRMLDGDENAKAEIEHNIFLRKAKPWGYEDEWRMVSDVGLQNSSIYLSEITFGLRCKYTTIFSVMMSLSERQTPVEFYKIIEVPHKFTLEKERIAFDHERLQGLPRCMESLDQMLNDEE</sequence>
<name>A0AAX2B6A0_KLEPN</name>
<protein>
    <submittedName>
        <fullName evidence="1">Protein of uncharacterized function (DUF2971)</fullName>
    </submittedName>
</protein>
<comment type="caution">
    <text evidence="1">The sequence shown here is derived from an EMBL/GenBank/DDBJ whole genome shotgun (WGS) entry which is preliminary data.</text>
</comment>